<dbReference type="GO" id="GO:0006006">
    <property type="term" value="P:glucose metabolic process"/>
    <property type="evidence" value="ECO:0007669"/>
    <property type="project" value="UniProtKB-KW"/>
</dbReference>
<organism evidence="3 4">
    <name type="scientific">Pseudomonas deceptionensis</name>
    <dbReference type="NCBI Taxonomy" id="882211"/>
    <lineage>
        <taxon>Bacteria</taxon>
        <taxon>Pseudomonadati</taxon>
        <taxon>Pseudomonadota</taxon>
        <taxon>Gammaproteobacteria</taxon>
        <taxon>Pseudomonadales</taxon>
        <taxon>Pseudomonadaceae</taxon>
        <taxon>Pseudomonas</taxon>
    </lineage>
</organism>
<evidence type="ECO:0000313" key="4">
    <source>
        <dbReference type="Proteomes" id="UP000183613"/>
    </source>
</evidence>
<dbReference type="SUPFAM" id="SSF51004">
    <property type="entry name" value="C-terminal (heme d1) domain of cytochrome cd1-nitrite reductase"/>
    <property type="match status" value="1"/>
</dbReference>
<dbReference type="Proteomes" id="UP000183613">
    <property type="component" value="Unassembled WGS sequence"/>
</dbReference>
<dbReference type="RefSeq" id="WP_048358181.1">
    <property type="nucleotide sequence ID" value="NZ_FNUD01000002.1"/>
</dbReference>
<dbReference type="PANTHER" id="PTHR30344">
    <property type="entry name" value="6-PHOSPHOGLUCONOLACTONASE-RELATED"/>
    <property type="match status" value="1"/>
</dbReference>
<accession>A0A1H5MSL3</accession>
<dbReference type="InterPro" id="IPR019405">
    <property type="entry name" value="Lactonase_7-beta_prop"/>
</dbReference>
<comment type="similarity">
    <text evidence="1">Belongs to the cycloisomerase 2 family.</text>
</comment>
<evidence type="ECO:0000256" key="1">
    <source>
        <dbReference type="ARBA" id="ARBA00005564"/>
    </source>
</evidence>
<keyword evidence="2" id="KW-0313">Glucose metabolism</keyword>
<gene>
    <name evidence="3" type="ORF">SAMN04489800_2853</name>
</gene>
<proteinExistence type="inferred from homology"/>
<dbReference type="OrthoDB" id="9790815at2"/>
<keyword evidence="4" id="KW-1185">Reference proteome</keyword>
<dbReference type="GO" id="GO:0017057">
    <property type="term" value="F:6-phosphogluconolactonase activity"/>
    <property type="evidence" value="ECO:0007669"/>
    <property type="project" value="TreeGrafter"/>
</dbReference>
<dbReference type="InterPro" id="IPR015943">
    <property type="entry name" value="WD40/YVTN_repeat-like_dom_sf"/>
</dbReference>
<dbReference type="EMBL" id="FNUD01000002">
    <property type="protein sequence ID" value="SEE92276.1"/>
    <property type="molecule type" value="Genomic_DNA"/>
</dbReference>
<dbReference type="InterPro" id="IPR050282">
    <property type="entry name" value="Cycloisomerase_2"/>
</dbReference>
<dbReference type="Gene3D" id="2.130.10.10">
    <property type="entry name" value="YVTN repeat-like/Quinoprotein amine dehydrogenase"/>
    <property type="match status" value="1"/>
</dbReference>
<dbReference type="InterPro" id="IPR011048">
    <property type="entry name" value="Haem_d1_sf"/>
</dbReference>
<dbReference type="PANTHER" id="PTHR30344:SF1">
    <property type="entry name" value="6-PHOSPHOGLUCONOLACTONASE"/>
    <property type="match status" value="1"/>
</dbReference>
<evidence type="ECO:0000256" key="2">
    <source>
        <dbReference type="ARBA" id="ARBA00022526"/>
    </source>
</evidence>
<protein>
    <submittedName>
        <fullName evidence="3">6-phosphogluconolactonase</fullName>
    </submittedName>
</protein>
<sequence length="371" mass="38956">MPGTAPLQRPASSAPSRTFVYVSNAADGTLSSYQLSAEGQLQPLATLEAGAGAMSLALSPDRSKLYASIRGKPFTLATYDIDPANGVLTLVKSATAADSLVYISTDNSGRYLFGASYGDDLLSVNAINAEGVVSDNPQHVIETGPSAHSIIVDASNRFVYATILGADQLLAFNFDPASGALTPLATVQLPQGSGPRHLVLSADNRFLYLLNEMTASVSTFAIDPQSGQLSALDEVDALPEGSGLARGMGRPMLKPGQPAPPPLADNLIWAADIRLTPNGRFLYTSERTASTVSVFAIDPHSGLPRRVQHLKVEQQPRGLAVDPTGQWLLVTGEKSPEVGVYAIDPHLGTLTRHAAAPSGKGANWVLTVSYP</sequence>
<dbReference type="AlphaFoldDB" id="A0A1H5MSL3"/>
<comment type="caution">
    <text evidence="3">The sequence shown here is derived from an EMBL/GenBank/DDBJ whole genome shotgun (WGS) entry which is preliminary data.</text>
</comment>
<evidence type="ECO:0000313" key="3">
    <source>
        <dbReference type="EMBL" id="SEE92276.1"/>
    </source>
</evidence>
<dbReference type="GO" id="GO:0005829">
    <property type="term" value="C:cytosol"/>
    <property type="evidence" value="ECO:0007669"/>
    <property type="project" value="TreeGrafter"/>
</dbReference>
<keyword evidence="2" id="KW-0119">Carbohydrate metabolism</keyword>
<dbReference type="Pfam" id="PF10282">
    <property type="entry name" value="Lactonase"/>
    <property type="match status" value="1"/>
</dbReference>
<name>A0A1H5MSL3_PSEDM</name>
<reference evidence="3" key="1">
    <citation type="submission" date="2016-10" db="EMBL/GenBank/DDBJ databases">
        <authorList>
            <person name="Varghese N."/>
            <person name="Submissions S."/>
        </authorList>
    </citation>
    <scope>NUCLEOTIDE SEQUENCE [LARGE SCALE GENOMIC DNA]</scope>
    <source>
        <strain evidence="3">LMG 25555</strain>
    </source>
</reference>